<gene>
    <name evidence="10" type="primary">similar to Chymotrypsin-2</name>
    <name evidence="10" type="ORF">CLUMA_CG005165</name>
</gene>
<keyword evidence="5 8" id="KW-0720">Serine protease</keyword>
<keyword evidence="4 8" id="KW-0378">Hydrolase</keyword>
<dbReference type="Pfam" id="PF00089">
    <property type="entry name" value="Trypsin"/>
    <property type="match status" value="1"/>
</dbReference>
<dbReference type="OrthoDB" id="8440449at2759"/>
<keyword evidence="11" id="KW-1185">Reference proteome</keyword>
<dbReference type="AlphaFoldDB" id="A0A1J1HU21"/>
<dbReference type="GO" id="GO:0006508">
    <property type="term" value="P:proteolysis"/>
    <property type="evidence" value="ECO:0007669"/>
    <property type="project" value="UniProtKB-KW"/>
</dbReference>
<dbReference type="InterPro" id="IPR033116">
    <property type="entry name" value="TRYPSIN_SER"/>
</dbReference>
<keyword evidence="6" id="KW-1015">Disulfide bond</keyword>
<protein>
    <submittedName>
        <fullName evidence="10">CLUMA_CG005165, isoform A</fullName>
    </submittedName>
</protein>
<dbReference type="PANTHER" id="PTHR24276:SF91">
    <property type="entry name" value="AT26814P-RELATED"/>
    <property type="match status" value="1"/>
</dbReference>
<dbReference type="PROSITE" id="PS00134">
    <property type="entry name" value="TRYPSIN_HIS"/>
    <property type="match status" value="1"/>
</dbReference>
<dbReference type="InterPro" id="IPR001254">
    <property type="entry name" value="Trypsin_dom"/>
</dbReference>
<dbReference type="PANTHER" id="PTHR24276">
    <property type="entry name" value="POLYSERASE-RELATED"/>
    <property type="match status" value="1"/>
</dbReference>
<evidence type="ECO:0000256" key="3">
    <source>
        <dbReference type="ARBA" id="ARBA00022757"/>
    </source>
</evidence>
<accession>A0A1J1HU21</accession>
<dbReference type="InterPro" id="IPR009003">
    <property type="entry name" value="Peptidase_S1_PA"/>
</dbReference>
<dbReference type="CDD" id="cd00190">
    <property type="entry name" value="Tryp_SPc"/>
    <property type="match status" value="1"/>
</dbReference>
<evidence type="ECO:0000256" key="1">
    <source>
        <dbReference type="ARBA" id="ARBA00004239"/>
    </source>
</evidence>
<evidence type="ECO:0000256" key="6">
    <source>
        <dbReference type="ARBA" id="ARBA00023157"/>
    </source>
</evidence>
<dbReference type="PRINTS" id="PR00722">
    <property type="entry name" value="CHYMOTRYPSIN"/>
</dbReference>
<sequence>MKEQQAELLVDLMQISDNFLIKHHFEYQHFCGVVIISDRWLITAAHCIVNVRLLPVNVVVGSHLLNSGGIVHQSSRLVPHPEYNATWISNDVGAVETATTIVFTTYVQRIEMASEPTSGGVNAIVSGWRGTTVDGGPAPDNLQWLRTTTLTNSDCRERLGESAGFVFDHKICTLTRAGEGICQGDSGGPLVVDNKVIGIVSWNTPCARGLPDGFDRTYRIFVNGF</sequence>
<comment type="subcellular location">
    <subcellularLocation>
        <location evidence="1">Secreted</location>
        <location evidence="1">Extracellular space</location>
    </subcellularLocation>
</comment>
<organism evidence="10 11">
    <name type="scientific">Clunio marinus</name>
    <dbReference type="NCBI Taxonomy" id="568069"/>
    <lineage>
        <taxon>Eukaryota</taxon>
        <taxon>Metazoa</taxon>
        <taxon>Ecdysozoa</taxon>
        <taxon>Arthropoda</taxon>
        <taxon>Hexapoda</taxon>
        <taxon>Insecta</taxon>
        <taxon>Pterygota</taxon>
        <taxon>Neoptera</taxon>
        <taxon>Endopterygota</taxon>
        <taxon>Diptera</taxon>
        <taxon>Nematocera</taxon>
        <taxon>Chironomoidea</taxon>
        <taxon>Chironomidae</taxon>
        <taxon>Clunio</taxon>
    </lineage>
</organism>
<dbReference type="InterPro" id="IPR043504">
    <property type="entry name" value="Peptidase_S1_PA_chymotrypsin"/>
</dbReference>
<dbReference type="EMBL" id="CVRI01000021">
    <property type="protein sequence ID" value="CRK91499.1"/>
    <property type="molecule type" value="Genomic_DNA"/>
</dbReference>
<dbReference type="FunFam" id="2.40.10.10:FF:000036">
    <property type="entry name" value="Trypsin beta"/>
    <property type="match status" value="1"/>
</dbReference>
<comment type="similarity">
    <text evidence="7">Belongs to the peptidase S1 family. CLIP subfamily.</text>
</comment>
<dbReference type="GO" id="GO:0004252">
    <property type="term" value="F:serine-type endopeptidase activity"/>
    <property type="evidence" value="ECO:0007669"/>
    <property type="project" value="InterPro"/>
</dbReference>
<dbReference type="Gene3D" id="2.40.10.10">
    <property type="entry name" value="Trypsin-like serine proteases"/>
    <property type="match status" value="2"/>
</dbReference>
<evidence type="ECO:0000256" key="2">
    <source>
        <dbReference type="ARBA" id="ARBA00022670"/>
    </source>
</evidence>
<evidence type="ECO:0000256" key="5">
    <source>
        <dbReference type="ARBA" id="ARBA00022825"/>
    </source>
</evidence>
<dbReference type="STRING" id="568069.A0A1J1HU21"/>
<evidence type="ECO:0000313" key="10">
    <source>
        <dbReference type="EMBL" id="CRK91499.1"/>
    </source>
</evidence>
<dbReference type="SMART" id="SM00020">
    <property type="entry name" value="Tryp_SPc"/>
    <property type="match status" value="1"/>
</dbReference>
<dbReference type="PROSITE" id="PS00135">
    <property type="entry name" value="TRYPSIN_SER"/>
    <property type="match status" value="1"/>
</dbReference>
<dbReference type="GO" id="GO:0007586">
    <property type="term" value="P:digestion"/>
    <property type="evidence" value="ECO:0007669"/>
    <property type="project" value="UniProtKB-KW"/>
</dbReference>
<reference evidence="10 11" key="1">
    <citation type="submission" date="2015-04" db="EMBL/GenBank/DDBJ databases">
        <authorList>
            <person name="Syromyatnikov M.Y."/>
            <person name="Popov V.N."/>
        </authorList>
    </citation>
    <scope>NUCLEOTIDE SEQUENCE [LARGE SCALE GENOMIC DNA]</scope>
</reference>
<dbReference type="InterPro" id="IPR001314">
    <property type="entry name" value="Peptidase_S1A"/>
</dbReference>
<evidence type="ECO:0000256" key="8">
    <source>
        <dbReference type="RuleBase" id="RU363034"/>
    </source>
</evidence>
<keyword evidence="3" id="KW-0222">Digestion</keyword>
<dbReference type="FunFam" id="2.40.10.10:FF:000068">
    <property type="entry name" value="transmembrane protease serine 2"/>
    <property type="match status" value="1"/>
</dbReference>
<name>A0A1J1HU21_9DIPT</name>
<proteinExistence type="inferred from homology"/>
<evidence type="ECO:0000259" key="9">
    <source>
        <dbReference type="PROSITE" id="PS50240"/>
    </source>
</evidence>
<evidence type="ECO:0000256" key="7">
    <source>
        <dbReference type="ARBA" id="ARBA00024195"/>
    </source>
</evidence>
<dbReference type="InterPro" id="IPR050430">
    <property type="entry name" value="Peptidase_S1"/>
</dbReference>
<evidence type="ECO:0000256" key="4">
    <source>
        <dbReference type="ARBA" id="ARBA00022801"/>
    </source>
</evidence>
<keyword evidence="2 8" id="KW-0645">Protease</keyword>
<feature type="domain" description="Peptidase S1" evidence="9">
    <location>
        <begin position="1"/>
        <end position="225"/>
    </location>
</feature>
<dbReference type="SUPFAM" id="SSF50494">
    <property type="entry name" value="Trypsin-like serine proteases"/>
    <property type="match status" value="1"/>
</dbReference>
<evidence type="ECO:0000313" key="11">
    <source>
        <dbReference type="Proteomes" id="UP000183832"/>
    </source>
</evidence>
<dbReference type="Proteomes" id="UP000183832">
    <property type="component" value="Unassembled WGS sequence"/>
</dbReference>
<dbReference type="InterPro" id="IPR018114">
    <property type="entry name" value="TRYPSIN_HIS"/>
</dbReference>
<dbReference type="GO" id="GO:0005576">
    <property type="term" value="C:extracellular region"/>
    <property type="evidence" value="ECO:0007669"/>
    <property type="project" value="UniProtKB-SubCell"/>
</dbReference>
<dbReference type="PROSITE" id="PS50240">
    <property type="entry name" value="TRYPSIN_DOM"/>
    <property type="match status" value="1"/>
</dbReference>